<feature type="region of interest" description="Disordered" evidence="1">
    <location>
        <begin position="57"/>
        <end position="123"/>
    </location>
</feature>
<dbReference type="SUPFAM" id="SSF53092">
    <property type="entry name" value="Creatinase/prolidase N-terminal domain"/>
    <property type="match status" value="1"/>
</dbReference>
<accession>A0ABY6BSK4</accession>
<feature type="compositionally biased region" description="Basic and acidic residues" evidence="1">
    <location>
        <begin position="60"/>
        <end position="73"/>
    </location>
</feature>
<proteinExistence type="predicted"/>
<dbReference type="EMBL" id="CP104697">
    <property type="protein sequence ID" value="UXI77804.1"/>
    <property type="molecule type" value="Genomic_DNA"/>
</dbReference>
<dbReference type="RefSeq" id="WP_261698667.1">
    <property type="nucleotide sequence ID" value="NZ_CP104697.1"/>
</dbReference>
<organism evidence="3 4">
    <name type="scientific">Streptomyces vinaceusdrappus</name>
    <dbReference type="NCBI Taxonomy" id="67376"/>
    <lineage>
        <taxon>Bacteria</taxon>
        <taxon>Bacillati</taxon>
        <taxon>Actinomycetota</taxon>
        <taxon>Actinomycetes</taxon>
        <taxon>Kitasatosporales</taxon>
        <taxon>Streptomycetaceae</taxon>
        <taxon>Streptomyces</taxon>
        <taxon>Streptomyces rochei group</taxon>
    </lineage>
</organism>
<dbReference type="GO" id="GO:0004177">
    <property type="term" value="F:aminopeptidase activity"/>
    <property type="evidence" value="ECO:0007669"/>
    <property type="project" value="UniProtKB-KW"/>
</dbReference>
<feature type="non-terminal residue" evidence="3">
    <location>
        <position position="123"/>
    </location>
</feature>
<protein>
    <submittedName>
        <fullName evidence="3">Aminopeptidase P family N-terminal domain-containing protein</fullName>
    </submittedName>
</protein>
<name>A0ABY6BSK4_9ACTN</name>
<sequence length="123" mass="12391">MSQVYAARRTRLRERCNAGGSAAALVSRPANVRYLAGAAPRGAVLLLGKTEDLLICSTPPDDRPADGRPDDALPVRTLPGPGGAAAVAAAGPAAAQGAASPATADHHLPLVRHRATPPVAPPL</sequence>
<dbReference type="Pfam" id="PF01321">
    <property type="entry name" value="Creatinase_N"/>
    <property type="match status" value="1"/>
</dbReference>
<feature type="compositionally biased region" description="Low complexity" evidence="1">
    <location>
        <begin position="84"/>
        <end position="103"/>
    </location>
</feature>
<evidence type="ECO:0000256" key="1">
    <source>
        <dbReference type="SAM" id="MobiDB-lite"/>
    </source>
</evidence>
<dbReference type="InterPro" id="IPR000587">
    <property type="entry name" value="Creatinase_N"/>
</dbReference>
<keyword evidence="3" id="KW-0645">Protease</keyword>
<dbReference type="Gene3D" id="3.40.350.10">
    <property type="entry name" value="Creatinase/prolidase N-terminal domain"/>
    <property type="match status" value="1"/>
</dbReference>
<keyword evidence="3" id="KW-0031">Aminopeptidase</keyword>
<dbReference type="InterPro" id="IPR029149">
    <property type="entry name" value="Creatin/AminoP/Spt16_N"/>
</dbReference>
<evidence type="ECO:0000313" key="4">
    <source>
        <dbReference type="Proteomes" id="UP001064390"/>
    </source>
</evidence>
<keyword evidence="3" id="KW-0378">Hydrolase</keyword>
<evidence type="ECO:0000313" key="3">
    <source>
        <dbReference type="EMBL" id="UXI77804.1"/>
    </source>
</evidence>
<reference evidence="3" key="1">
    <citation type="submission" date="2022-09" db="EMBL/GenBank/DDBJ databases">
        <title>Streptomyces vinaceusdrappus strain AC-40.</title>
        <authorList>
            <person name="Sedeek A.M."/>
            <person name="Salah I."/>
            <person name="Kamel H.L."/>
            <person name="Soltan M.A."/>
            <person name="Elsayed T.R."/>
        </authorList>
    </citation>
    <scope>NUCLEOTIDE SEQUENCE</scope>
    <source>
        <strain evidence="3">AC-40</strain>
    </source>
</reference>
<feature type="domain" description="Creatinase N-terminal" evidence="2">
    <location>
        <begin position="8"/>
        <end position="76"/>
    </location>
</feature>
<gene>
    <name evidence="3" type="ORF">N6Q81_06850</name>
</gene>
<dbReference type="Proteomes" id="UP001064390">
    <property type="component" value="Chromosome"/>
</dbReference>
<evidence type="ECO:0000259" key="2">
    <source>
        <dbReference type="Pfam" id="PF01321"/>
    </source>
</evidence>
<keyword evidence="4" id="KW-1185">Reference proteome</keyword>